<dbReference type="InterPro" id="IPR018038">
    <property type="entry name" value="Ribosomal_uL30_CS"/>
</dbReference>
<evidence type="ECO:0000256" key="1">
    <source>
        <dbReference type="ARBA" id="ARBA00007594"/>
    </source>
</evidence>
<dbReference type="GO" id="GO:0003735">
    <property type="term" value="F:structural constituent of ribosome"/>
    <property type="evidence" value="ECO:0007669"/>
    <property type="project" value="TreeGrafter"/>
</dbReference>
<feature type="compositionally biased region" description="Low complexity" evidence="4">
    <location>
        <begin position="304"/>
        <end position="323"/>
    </location>
</feature>
<feature type="region of interest" description="Disordered" evidence="4">
    <location>
        <begin position="284"/>
        <end position="362"/>
    </location>
</feature>
<dbReference type="InterPro" id="IPR005998">
    <property type="entry name" value="Ribosomal_uL30_euk"/>
</dbReference>
<dbReference type="GO" id="GO:0003723">
    <property type="term" value="F:RNA binding"/>
    <property type="evidence" value="ECO:0007669"/>
    <property type="project" value="InterPro"/>
</dbReference>
<dbReference type="Gene3D" id="3.30.1390.20">
    <property type="entry name" value="Ribosomal protein L30, ferredoxin-like fold domain"/>
    <property type="match status" value="1"/>
</dbReference>
<evidence type="ECO:0000256" key="4">
    <source>
        <dbReference type="SAM" id="MobiDB-lite"/>
    </source>
</evidence>
<dbReference type="FunFam" id="1.10.15.30:FF:000001">
    <property type="entry name" value="60S ribosomal protein L7"/>
    <property type="match status" value="1"/>
</dbReference>
<evidence type="ECO:0000313" key="8">
    <source>
        <dbReference type="Proteomes" id="UP001211065"/>
    </source>
</evidence>
<sequence>MPPKQAAKTTTPAPAVTKTFVPESVLKKRKTLEKVQADRQAKLAQSKKDNRNKRKLIFKRAEQYVNEYLSKERDEIRLKRQAKAQGSFYVPSEHKLAFVIRIKGVNKLAPKPRKILQLLRLYRINSGVFVKLTKATLQMLQWVGPYIAWGYPNQKTVKELVYKRGFVKVNKQRFPITDNSVIEQNLGQYGIICVEDLIHEIFTVGPNFKQASNFLWPFKLSNPTGGFSGKKSEHFIQGGEHGNREDFLNALKKKCDGYNACSECIRNGTEDQCIYEPRKIKELPLNSNSSPPHISSSMLQPTVSSNPSQKNSKISKSINSSQLKNKKNLKTVKRIQTVDKNSNSLKEKSQDNHSDENCAKSSEYVNKKNRKFDNNENVDFNDYSNSAFKFDFDNNNLCNLTPNNISLGNGSQTANRAFLNSDNLNFVQTTHHYRLSNFISTSPPDNTTLNFQFLGNKKVDDMYNDTTENKNMIKRKKPDDATFNFESMNNFESDLNYSFQDDNCIKSNQYLNSSNLSFLVNSNLEENNPRKKTFSDTSSETSRLCINQLLSPYKFATSPKLINSTNLMNHEIENQLITNNSNLRNNNSNSNGIVLSPTNSLINAVSPNFSATFAPSTPTDLSSLTASFPTQGFEFCPPNVDPIFDFSGLFFSPIDNPTNPHTFIQEFSTDEELTHFINEDIPIQPTLETEKAILQLKNQNVTEELVTYFILRGGLAKGSLLAFVEHQQKKLAKVFKKLPPSKYPTSDQRYYEELGNSIVYFKECLNEYKGSHALKPYNFYHDQGRFALSSRHPLLFSEKYGGNPQAAAHYFHKKAIKEFYLLDPKERDGDNLDYLDFKMETAFFYFCYGDRETAMFWLGEAYKKALYWDWDKPNDSSGDVLFEKDYLLKKKQRMVFWARFICLTTFVSYPFIGDERELSHLTDESGWAKLALLTDGQGFVGATPITVLTQICFLVRRAIRYENSVLYLGIPAQIHLDLLIWHENVNPKLKTFDSLADFLHGVKKTEVGLELGVSSMKIYIWFLHCMIKIHQKNHQFYPQFKFSFKIGSKLEASSLEFILCSIRALSSILTLTIPIRVVTEIKGADYKRFSLNPNMIVYISSILRDATLVSIDCVERNEGCFSIPEIKKEVLKINMEIFLKVLQKLDTPFSKSCLKIVQAKVENAIGVMEINEIYK</sequence>
<dbReference type="Pfam" id="PF00327">
    <property type="entry name" value="Ribosomal_L30"/>
    <property type="match status" value="1"/>
</dbReference>
<evidence type="ECO:0000256" key="3">
    <source>
        <dbReference type="ARBA" id="ARBA00023274"/>
    </source>
</evidence>
<feature type="compositionally biased region" description="Basic and acidic residues" evidence="4">
    <location>
        <begin position="345"/>
        <end position="358"/>
    </location>
</feature>
<organism evidence="7 8">
    <name type="scientific">Clydaea vesicula</name>
    <dbReference type="NCBI Taxonomy" id="447962"/>
    <lineage>
        <taxon>Eukaryota</taxon>
        <taxon>Fungi</taxon>
        <taxon>Fungi incertae sedis</taxon>
        <taxon>Chytridiomycota</taxon>
        <taxon>Chytridiomycota incertae sedis</taxon>
        <taxon>Chytridiomycetes</taxon>
        <taxon>Lobulomycetales</taxon>
        <taxon>Lobulomycetaceae</taxon>
        <taxon>Clydaea</taxon>
    </lineage>
</organism>
<dbReference type="PROSITE" id="PS00634">
    <property type="entry name" value="RIBOSOMAL_L30"/>
    <property type="match status" value="1"/>
</dbReference>
<keyword evidence="2 7" id="KW-0689">Ribosomal protein</keyword>
<gene>
    <name evidence="7" type="primary">RPL7</name>
    <name evidence="7" type="ORF">HK099_002522</name>
</gene>
<proteinExistence type="inferred from homology"/>
<keyword evidence="3" id="KW-0687">Ribonucleoprotein</keyword>
<comment type="similarity">
    <text evidence="1">Belongs to the universal ribosomal protein uL30 family.</text>
</comment>
<dbReference type="PANTHER" id="PTHR11524:SF16">
    <property type="entry name" value="LARGE RIBOSOMAL SUBUNIT PROTEIN UL30"/>
    <property type="match status" value="1"/>
</dbReference>
<protein>
    <submittedName>
        <fullName evidence="7">60S ribosomal protein L7</fullName>
    </submittedName>
</protein>
<keyword evidence="8" id="KW-1185">Reference proteome</keyword>
<evidence type="ECO:0000313" key="7">
    <source>
        <dbReference type="EMBL" id="KAJ3222247.1"/>
    </source>
</evidence>
<feature type="compositionally biased region" description="Low complexity" evidence="4">
    <location>
        <begin position="284"/>
        <end position="297"/>
    </location>
</feature>
<feature type="domain" description="Large ribosomal subunit protein uL30-like ferredoxin-like fold" evidence="5">
    <location>
        <begin position="97"/>
        <end position="147"/>
    </location>
</feature>
<evidence type="ECO:0000259" key="5">
    <source>
        <dbReference type="Pfam" id="PF00327"/>
    </source>
</evidence>
<dbReference type="NCBIfam" id="TIGR01310">
    <property type="entry name" value="uL30_euk"/>
    <property type="match status" value="1"/>
</dbReference>
<dbReference type="InterPro" id="IPR035808">
    <property type="entry name" value="Ribosomal_uL30_euk_arc"/>
</dbReference>
<dbReference type="FunFam" id="3.30.1390.20:FF:000003">
    <property type="entry name" value="60S ribosomal protein L7"/>
    <property type="match status" value="1"/>
</dbReference>
<dbReference type="AlphaFoldDB" id="A0AAD5U2V9"/>
<dbReference type="SUPFAM" id="SSF55129">
    <property type="entry name" value="Ribosomal protein L30p/L7e"/>
    <property type="match status" value="1"/>
</dbReference>
<dbReference type="Pfam" id="PF08079">
    <property type="entry name" value="Ribosomal_L30_N"/>
    <property type="match status" value="1"/>
</dbReference>
<dbReference type="InterPro" id="IPR012988">
    <property type="entry name" value="Ribosomal_uL30_N_euk"/>
</dbReference>
<accession>A0AAD5U2V9</accession>
<dbReference type="GO" id="GO:0022625">
    <property type="term" value="C:cytosolic large ribosomal subunit"/>
    <property type="evidence" value="ECO:0007669"/>
    <property type="project" value="TreeGrafter"/>
</dbReference>
<evidence type="ECO:0000256" key="2">
    <source>
        <dbReference type="ARBA" id="ARBA00022980"/>
    </source>
</evidence>
<feature type="domain" description="Large ribosomal subunit protein uL30 N-terminal eukaryotes" evidence="6">
    <location>
        <begin position="21"/>
        <end position="91"/>
    </location>
</feature>
<dbReference type="GO" id="GO:0030684">
    <property type="term" value="C:preribosome"/>
    <property type="evidence" value="ECO:0007669"/>
    <property type="project" value="UniProtKB-ARBA"/>
</dbReference>
<dbReference type="PANTHER" id="PTHR11524">
    <property type="entry name" value="60S RIBOSOMAL PROTEIN L7"/>
    <property type="match status" value="1"/>
</dbReference>
<feature type="compositionally biased region" description="Basic residues" evidence="4">
    <location>
        <begin position="324"/>
        <end position="333"/>
    </location>
</feature>
<dbReference type="InterPro" id="IPR039699">
    <property type="entry name" value="Ribosomal_uL30"/>
</dbReference>
<comment type="caution">
    <text evidence="7">The sequence shown here is derived from an EMBL/GenBank/DDBJ whole genome shotgun (WGS) entry which is preliminary data.</text>
</comment>
<dbReference type="Proteomes" id="UP001211065">
    <property type="component" value="Unassembled WGS sequence"/>
</dbReference>
<dbReference type="CDD" id="cd01657">
    <property type="entry name" value="Ribosomal_L7_archeal_euk"/>
    <property type="match status" value="1"/>
</dbReference>
<name>A0AAD5U2V9_9FUNG</name>
<dbReference type="GO" id="GO:0000463">
    <property type="term" value="P:maturation of LSU-rRNA from tricistronic rRNA transcript (SSU-rRNA, 5.8S rRNA, LSU-rRNA)"/>
    <property type="evidence" value="ECO:0007669"/>
    <property type="project" value="TreeGrafter"/>
</dbReference>
<dbReference type="InterPro" id="IPR016082">
    <property type="entry name" value="Ribosomal_uL30_ferredoxin-like"/>
</dbReference>
<evidence type="ECO:0000259" key="6">
    <source>
        <dbReference type="Pfam" id="PF08079"/>
    </source>
</evidence>
<reference evidence="7" key="1">
    <citation type="submission" date="2020-05" db="EMBL/GenBank/DDBJ databases">
        <title>Phylogenomic resolution of chytrid fungi.</title>
        <authorList>
            <person name="Stajich J.E."/>
            <person name="Amses K."/>
            <person name="Simmons R."/>
            <person name="Seto K."/>
            <person name="Myers J."/>
            <person name="Bonds A."/>
            <person name="Quandt C.A."/>
            <person name="Barry K."/>
            <person name="Liu P."/>
            <person name="Grigoriev I."/>
            <person name="Longcore J.E."/>
            <person name="James T.Y."/>
        </authorList>
    </citation>
    <scope>NUCLEOTIDE SEQUENCE</scope>
    <source>
        <strain evidence="7">JEL0476</strain>
    </source>
</reference>
<dbReference type="InterPro" id="IPR036919">
    <property type="entry name" value="Ribo_uL30_ferredoxin-like_sf"/>
</dbReference>
<dbReference type="Gene3D" id="1.10.15.30">
    <property type="match status" value="1"/>
</dbReference>
<dbReference type="EMBL" id="JADGJW010000184">
    <property type="protein sequence ID" value="KAJ3222247.1"/>
    <property type="molecule type" value="Genomic_DNA"/>
</dbReference>